<keyword evidence="2" id="KW-0186">Copper</keyword>
<evidence type="ECO:0000259" key="3">
    <source>
        <dbReference type="Pfam" id="PF00264"/>
    </source>
</evidence>
<name>A0A4P9YS92_9FUNG</name>
<dbReference type="AlphaFoldDB" id="A0A4P9YS92"/>
<dbReference type="Pfam" id="PF00264">
    <property type="entry name" value="Tyrosinase"/>
    <property type="match status" value="1"/>
</dbReference>
<dbReference type="PANTHER" id="PTHR11474:SF126">
    <property type="entry name" value="TYROSINASE-LIKE PROTEIN TYR-1-RELATED"/>
    <property type="match status" value="1"/>
</dbReference>
<dbReference type="InterPro" id="IPR002227">
    <property type="entry name" value="Tyrosinase_Cu-bd"/>
</dbReference>
<dbReference type="InterPro" id="IPR008922">
    <property type="entry name" value="Di-copper_centre_dom_sf"/>
</dbReference>
<reference evidence="5" key="1">
    <citation type="journal article" date="2018" name="Nat. Microbiol.">
        <title>Leveraging single-cell genomics to expand the fungal tree of life.</title>
        <authorList>
            <person name="Ahrendt S.R."/>
            <person name="Quandt C.A."/>
            <person name="Ciobanu D."/>
            <person name="Clum A."/>
            <person name="Salamov A."/>
            <person name="Andreopoulos B."/>
            <person name="Cheng J.F."/>
            <person name="Woyke T."/>
            <person name="Pelin A."/>
            <person name="Henrissat B."/>
            <person name="Reynolds N.K."/>
            <person name="Benny G.L."/>
            <person name="Smith M.E."/>
            <person name="James T.Y."/>
            <person name="Grigoriev I.V."/>
        </authorList>
    </citation>
    <scope>NUCLEOTIDE SEQUENCE [LARGE SCALE GENOMIC DNA]</scope>
    <source>
        <strain evidence="5">Benny S71-1</strain>
    </source>
</reference>
<dbReference type="GO" id="GO:0016491">
    <property type="term" value="F:oxidoreductase activity"/>
    <property type="evidence" value="ECO:0007669"/>
    <property type="project" value="InterPro"/>
</dbReference>
<evidence type="ECO:0000256" key="2">
    <source>
        <dbReference type="ARBA" id="ARBA00023008"/>
    </source>
</evidence>
<dbReference type="Proteomes" id="UP000278143">
    <property type="component" value="Unassembled WGS sequence"/>
</dbReference>
<accession>A0A4P9YS92</accession>
<keyword evidence="1" id="KW-0479">Metal-binding</keyword>
<evidence type="ECO:0000313" key="5">
    <source>
        <dbReference type="Proteomes" id="UP000278143"/>
    </source>
</evidence>
<dbReference type="OrthoDB" id="6132182at2759"/>
<dbReference type="GO" id="GO:0046872">
    <property type="term" value="F:metal ion binding"/>
    <property type="evidence" value="ECO:0007669"/>
    <property type="project" value="UniProtKB-KW"/>
</dbReference>
<dbReference type="Gene3D" id="1.10.1280.10">
    <property type="entry name" value="Di-copper center containing domain from catechol oxidase"/>
    <property type="match status" value="1"/>
</dbReference>
<dbReference type="PANTHER" id="PTHR11474">
    <property type="entry name" value="TYROSINASE FAMILY MEMBER"/>
    <property type="match status" value="1"/>
</dbReference>
<sequence length="168" mass="19816">LSLQHYDARGTAHGWAWFFPWHRAYLMEFQRLLRSIDPSIVIPYWDWAYDSQAPEMAPVWQSSWYGGSGRPGDSCVVDGQFASYRPYYPEQRCLRRQWDGGDKIYAYYSPEALRQLISEPVAYDVFRERLEAVPHGQVHVSIGWDMLTMYSPNDAIFFLHHAFVDKLW</sequence>
<keyword evidence="5" id="KW-1185">Reference proteome</keyword>
<dbReference type="PRINTS" id="PR00092">
    <property type="entry name" value="TYROSINASE"/>
</dbReference>
<dbReference type="InterPro" id="IPR050316">
    <property type="entry name" value="Tyrosinase/Hemocyanin"/>
</dbReference>
<evidence type="ECO:0000256" key="1">
    <source>
        <dbReference type="ARBA" id="ARBA00022723"/>
    </source>
</evidence>
<protein>
    <recommendedName>
        <fullName evidence="3">Tyrosinase copper-binding domain-containing protein</fullName>
    </recommendedName>
</protein>
<gene>
    <name evidence="4" type="ORF">SYNPS1DRAFT_5890</name>
</gene>
<evidence type="ECO:0000313" key="4">
    <source>
        <dbReference type="EMBL" id="RKP22232.1"/>
    </source>
</evidence>
<dbReference type="SUPFAM" id="SSF48056">
    <property type="entry name" value="Di-copper centre-containing domain"/>
    <property type="match status" value="1"/>
</dbReference>
<feature type="domain" description="Tyrosinase copper-binding" evidence="3">
    <location>
        <begin position="6"/>
        <end position="168"/>
    </location>
</feature>
<proteinExistence type="predicted"/>
<dbReference type="EMBL" id="KZ992376">
    <property type="protein sequence ID" value="RKP22232.1"/>
    <property type="molecule type" value="Genomic_DNA"/>
</dbReference>
<organism evidence="4 5">
    <name type="scientific">Syncephalis pseudoplumigaleata</name>
    <dbReference type="NCBI Taxonomy" id="1712513"/>
    <lineage>
        <taxon>Eukaryota</taxon>
        <taxon>Fungi</taxon>
        <taxon>Fungi incertae sedis</taxon>
        <taxon>Zoopagomycota</taxon>
        <taxon>Zoopagomycotina</taxon>
        <taxon>Zoopagomycetes</taxon>
        <taxon>Zoopagales</taxon>
        <taxon>Piptocephalidaceae</taxon>
        <taxon>Syncephalis</taxon>
    </lineage>
</organism>
<feature type="non-terminal residue" evidence="4">
    <location>
        <position position="1"/>
    </location>
</feature>
<feature type="non-terminal residue" evidence="4">
    <location>
        <position position="168"/>
    </location>
</feature>